<gene>
    <name evidence="1" type="ORF">IV203_027964</name>
</gene>
<dbReference type="Proteomes" id="UP000693970">
    <property type="component" value="Unassembled WGS sequence"/>
</dbReference>
<proteinExistence type="predicted"/>
<organism evidence="1 2">
    <name type="scientific">Nitzschia inconspicua</name>
    <dbReference type="NCBI Taxonomy" id="303405"/>
    <lineage>
        <taxon>Eukaryota</taxon>
        <taxon>Sar</taxon>
        <taxon>Stramenopiles</taxon>
        <taxon>Ochrophyta</taxon>
        <taxon>Bacillariophyta</taxon>
        <taxon>Bacillariophyceae</taxon>
        <taxon>Bacillariophycidae</taxon>
        <taxon>Bacillariales</taxon>
        <taxon>Bacillariaceae</taxon>
        <taxon>Nitzschia</taxon>
    </lineage>
</organism>
<comment type="caution">
    <text evidence="1">The sequence shown here is derived from an EMBL/GenBank/DDBJ whole genome shotgun (WGS) entry which is preliminary data.</text>
</comment>
<keyword evidence="2" id="KW-1185">Reference proteome</keyword>
<reference evidence="1" key="2">
    <citation type="submission" date="2021-04" db="EMBL/GenBank/DDBJ databases">
        <authorList>
            <person name="Podell S."/>
        </authorList>
    </citation>
    <scope>NUCLEOTIDE SEQUENCE</scope>
    <source>
        <strain evidence="1">Hildebrandi</strain>
    </source>
</reference>
<dbReference type="EMBL" id="JAGRRH010000005">
    <property type="protein sequence ID" value="KAG7370218.1"/>
    <property type="molecule type" value="Genomic_DNA"/>
</dbReference>
<accession>A0A9K3LY91</accession>
<protein>
    <submittedName>
        <fullName evidence="1">Uncharacterized protein</fullName>
    </submittedName>
</protein>
<dbReference type="AlphaFoldDB" id="A0A9K3LY91"/>
<sequence>MRTSGNKLAAKLMEFDSIMLRPRRNATGFELGKRKGASSIVFMNSGAKNRGVISRDADRWSKSKQKFSKGQKLTHVSITIKTQSGAPTENSAVVTTVAGVGVKARKSEGAEGAVKEAASIVACRSERVAASRTA</sequence>
<evidence type="ECO:0000313" key="2">
    <source>
        <dbReference type="Proteomes" id="UP000693970"/>
    </source>
</evidence>
<reference evidence="1" key="1">
    <citation type="journal article" date="2021" name="Sci. Rep.">
        <title>Diploid genomic architecture of Nitzschia inconspicua, an elite biomass production diatom.</title>
        <authorList>
            <person name="Oliver A."/>
            <person name="Podell S."/>
            <person name="Pinowska A."/>
            <person name="Traller J.C."/>
            <person name="Smith S.R."/>
            <person name="McClure R."/>
            <person name="Beliaev A."/>
            <person name="Bohutskyi P."/>
            <person name="Hill E.A."/>
            <person name="Rabines A."/>
            <person name="Zheng H."/>
            <person name="Allen L.Z."/>
            <person name="Kuo A."/>
            <person name="Grigoriev I.V."/>
            <person name="Allen A.E."/>
            <person name="Hazlebeck D."/>
            <person name="Allen E.E."/>
        </authorList>
    </citation>
    <scope>NUCLEOTIDE SEQUENCE</scope>
    <source>
        <strain evidence="1">Hildebrandi</strain>
    </source>
</reference>
<evidence type="ECO:0000313" key="1">
    <source>
        <dbReference type="EMBL" id="KAG7370218.1"/>
    </source>
</evidence>
<name>A0A9K3LY91_9STRA</name>